<keyword evidence="4" id="KW-0106">Calcium</keyword>
<protein>
    <submittedName>
        <fullName evidence="7">Choline-sulfatase</fullName>
    </submittedName>
</protein>
<dbReference type="PROSITE" id="PS00523">
    <property type="entry name" value="SULFATASE_1"/>
    <property type="match status" value="1"/>
</dbReference>
<dbReference type="GO" id="GO:0004065">
    <property type="term" value="F:arylsulfatase activity"/>
    <property type="evidence" value="ECO:0007669"/>
    <property type="project" value="TreeGrafter"/>
</dbReference>
<evidence type="ECO:0000256" key="1">
    <source>
        <dbReference type="ARBA" id="ARBA00008779"/>
    </source>
</evidence>
<keyword evidence="3" id="KW-0378">Hydrolase</keyword>
<name>A0A402CM37_RHOWR</name>
<dbReference type="RefSeq" id="WP_225858516.1">
    <property type="nucleotide sequence ID" value="NZ_BHYM01000098.1"/>
</dbReference>
<dbReference type="PANTHER" id="PTHR42693:SF33">
    <property type="entry name" value="ARYLSULFATASE"/>
    <property type="match status" value="1"/>
</dbReference>
<feature type="signal peptide" evidence="5">
    <location>
        <begin position="1"/>
        <end position="33"/>
    </location>
</feature>
<dbReference type="InterPro" id="IPR000917">
    <property type="entry name" value="Sulfatase_N"/>
</dbReference>
<proteinExistence type="inferred from homology"/>
<dbReference type="PANTHER" id="PTHR42693">
    <property type="entry name" value="ARYLSULFATASE FAMILY MEMBER"/>
    <property type="match status" value="1"/>
</dbReference>
<sequence length="598" mass="64849">MRNLTGGRFSTGSRLRVALCTSAVLTVAAAGCASPVSSDGQATLHATQSGDRPNVLMIMLDDLGYTDLGPYGGDAATPNIDALAQDGLQFSNFHAYPVCAPTRAALMTGQDPHRVGLGSMEGFTAPGVSTTTPGYQGTLDGDFTGIAEILADADYSTYQAGKWHLGAAPEQTPRALGFEQNFTMYDGAASHYADKLRHAPREVEPVDTVLYERNGQPVEELPDDFYSTHAYTDEMLRMIEEGRESDRPFFGYLAYTAVHDPLHVPDAGLIDQYLDLYLENNDYNKLRAERIGRLADKGLIDPDIATRWPVQTPDWDALSPQQKRDLAYRMAVYAAMIDDVDRQIGRLTDHLKETGEYDNTLIVVTSDNGAASASRVVYTAKPGSGEWQDEHYPLVGDVESYGLPGSYPTLGLPNAQVSSGPYFHTKTTVFEGGTRVPAIVKTPGGNDEGEGPRVVDAFTHIVDLYPTVAEYAGAEINSADPLAGDSAKPLFDGVSDQVGTDEFGMELFGHRVYREGDWKLVYAPVLAGGSGTYALYNLDSDPGETRDLIDTHPDIAQRLAEKWEQFAAENGVVPAPFDVVEASAPRIAALMYSIDWTE</sequence>
<evidence type="ECO:0000313" key="8">
    <source>
        <dbReference type="Proteomes" id="UP000287519"/>
    </source>
</evidence>
<organism evidence="7 8">
    <name type="scientific">Rhodococcus wratislaviensis</name>
    <name type="common">Tsukamurella wratislaviensis</name>
    <dbReference type="NCBI Taxonomy" id="44752"/>
    <lineage>
        <taxon>Bacteria</taxon>
        <taxon>Bacillati</taxon>
        <taxon>Actinomycetota</taxon>
        <taxon>Actinomycetes</taxon>
        <taxon>Mycobacteriales</taxon>
        <taxon>Nocardiaceae</taxon>
        <taxon>Rhodococcus</taxon>
    </lineage>
</organism>
<dbReference type="Gene3D" id="3.40.720.10">
    <property type="entry name" value="Alkaline Phosphatase, subunit A"/>
    <property type="match status" value="1"/>
</dbReference>
<evidence type="ECO:0000256" key="3">
    <source>
        <dbReference type="ARBA" id="ARBA00022801"/>
    </source>
</evidence>
<evidence type="ECO:0000256" key="2">
    <source>
        <dbReference type="ARBA" id="ARBA00022723"/>
    </source>
</evidence>
<feature type="chain" id="PRO_5038335669" evidence="5">
    <location>
        <begin position="34"/>
        <end position="598"/>
    </location>
</feature>
<dbReference type="Pfam" id="PF00884">
    <property type="entry name" value="Sulfatase"/>
    <property type="match status" value="1"/>
</dbReference>
<keyword evidence="2" id="KW-0479">Metal-binding</keyword>
<accession>A0A402CM37</accession>
<evidence type="ECO:0000259" key="6">
    <source>
        <dbReference type="Pfam" id="PF00884"/>
    </source>
</evidence>
<evidence type="ECO:0000313" key="7">
    <source>
        <dbReference type="EMBL" id="GCE44569.1"/>
    </source>
</evidence>
<evidence type="ECO:0000256" key="5">
    <source>
        <dbReference type="SAM" id="SignalP"/>
    </source>
</evidence>
<dbReference type="EMBL" id="BHYM01000098">
    <property type="protein sequence ID" value="GCE44569.1"/>
    <property type="molecule type" value="Genomic_DNA"/>
</dbReference>
<dbReference type="InterPro" id="IPR050738">
    <property type="entry name" value="Sulfatase"/>
</dbReference>
<evidence type="ECO:0000256" key="4">
    <source>
        <dbReference type="ARBA" id="ARBA00022837"/>
    </source>
</evidence>
<feature type="domain" description="Sulfatase N-terminal" evidence="6">
    <location>
        <begin position="53"/>
        <end position="473"/>
    </location>
</feature>
<dbReference type="PROSITE" id="PS51257">
    <property type="entry name" value="PROKAR_LIPOPROTEIN"/>
    <property type="match status" value="1"/>
</dbReference>
<dbReference type="InterPro" id="IPR017850">
    <property type="entry name" value="Alkaline_phosphatase_core_sf"/>
</dbReference>
<dbReference type="CDD" id="cd16025">
    <property type="entry name" value="PAS_like"/>
    <property type="match status" value="1"/>
</dbReference>
<gene>
    <name evidence="7" type="ORF">Rhow_008990</name>
</gene>
<keyword evidence="8" id="KW-1185">Reference proteome</keyword>
<dbReference type="GO" id="GO:0046872">
    <property type="term" value="F:metal ion binding"/>
    <property type="evidence" value="ECO:0007669"/>
    <property type="project" value="UniProtKB-KW"/>
</dbReference>
<comment type="similarity">
    <text evidence="1">Belongs to the sulfatase family.</text>
</comment>
<dbReference type="AlphaFoldDB" id="A0A402CM37"/>
<dbReference type="SUPFAM" id="SSF53649">
    <property type="entry name" value="Alkaline phosphatase-like"/>
    <property type="match status" value="1"/>
</dbReference>
<dbReference type="InterPro" id="IPR024607">
    <property type="entry name" value="Sulfatase_CS"/>
</dbReference>
<dbReference type="Gene3D" id="3.30.1120.10">
    <property type="match status" value="1"/>
</dbReference>
<dbReference type="Proteomes" id="UP000287519">
    <property type="component" value="Unassembled WGS sequence"/>
</dbReference>
<comment type="caution">
    <text evidence="7">The sequence shown here is derived from an EMBL/GenBank/DDBJ whole genome shotgun (WGS) entry which is preliminary data.</text>
</comment>
<keyword evidence="5" id="KW-0732">Signal</keyword>
<reference evidence="7 8" key="1">
    <citation type="submission" date="2018-11" db="EMBL/GenBank/DDBJ databases">
        <title>Microbial catabolism of amino acid.</title>
        <authorList>
            <person name="Hibi M."/>
            <person name="Ogawa J."/>
        </authorList>
    </citation>
    <scope>NUCLEOTIDE SEQUENCE [LARGE SCALE GENOMIC DNA]</scope>
    <source>
        <strain evidence="7 8">C31-06</strain>
    </source>
</reference>